<dbReference type="Pfam" id="PF04335">
    <property type="entry name" value="VirB8"/>
    <property type="match status" value="1"/>
</dbReference>
<keyword evidence="3 5" id="KW-1133">Transmembrane helix</keyword>
<feature type="transmembrane region" description="Helical" evidence="5">
    <location>
        <begin position="32"/>
        <end position="54"/>
    </location>
</feature>
<evidence type="ECO:0000313" key="8">
    <source>
        <dbReference type="Proteomes" id="UP000018951"/>
    </source>
</evidence>
<dbReference type="STRING" id="1401685.P857_1133"/>
<accession>W2V2Q4</accession>
<dbReference type="GO" id="GO:0030255">
    <property type="term" value="P:protein secretion by the type IV secretion system"/>
    <property type="evidence" value="ECO:0007669"/>
    <property type="project" value="InterPro"/>
</dbReference>
<comment type="caution">
    <text evidence="7">The sequence shown here is derived from an EMBL/GenBank/DDBJ whole genome shotgun (WGS) entry which is preliminary data.</text>
</comment>
<proteinExistence type="predicted"/>
<dbReference type="PATRIC" id="fig|1401685.3.peg.366"/>
<dbReference type="CDD" id="cd16424">
    <property type="entry name" value="VirB8"/>
    <property type="match status" value="1"/>
</dbReference>
<organism evidence="7 8">
    <name type="scientific">Candidatus Xenolissoclinum pacificiensis L6</name>
    <dbReference type="NCBI Taxonomy" id="1401685"/>
    <lineage>
        <taxon>Bacteria</taxon>
        <taxon>Pseudomonadati</taxon>
        <taxon>Pseudomonadota</taxon>
        <taxon>Alphaproteobacteria</taxon>
        <taxon>Rickettsiales</taxon>
        <taxon>Anaplasmataceae</taxon>
        <taxon>Candidatus Xenolissoclinum</taxon>
    </lineage>
</organism>
<keyword evidence="2 5" id="KW-0812">Transmembrane</keyword>
<keyword evidence="4 5" id="KW-0472">Membrane</keyword>
<dbReference type="InterPro" id="IPR007430">
    <property type="entry name" value="VirB8"/>
</dbReference>
<protein>
    <submittedName>
        <fullName evidence="7">Type IV secretion system protein VirB8</fullName>
    </submittedName>
</protein>
<dbReference type="InterPro" id="IPR026264">
    <property type="entry name" value="VirB8/PtlE"/>
</dbReference>
<evidence type="ECO:0000256" key="1">
    <source>
        <dbReference type="ARBA" id="ARBA00004167"/>
    </source>
</evidence>
<evidence type="ECO:0000259" key="6">
    <source>
        <dbReference type="Pfam" id="PF04335"/>
    </source>
</evidence>
<sequence length="225" mass="26089">MLSFLKGIKKKNETVYNWYDERVNFLLLQRKALTFFVVLTLSLMCLLTIVILSLSQDKTVEPFVIEISDNTGIPTVVDSVSLQKYSADRKLSEYFIYTYIKAREASNFHDYARNFYVVVKNLSTGPVFTEFTSQVLRRSNPDSPLNVLPNVSNVSLRIRSIQYLDLNNVQVRFTVEMEQSAGLIVKNKIVNIGYLYVDQEMTNEERYINPLGFRITSYKVNDEFI</sequence>
<dbReference type="AlphaFoldDB" id="W2V2Q4"/>
<evidence type="ECO:0000313" key="7">
    <source>
        <dbReference type="EMBL" id="ETO91952.1"/>
    </source>
</evidence>
<dbReference type="GO" id="GO:0016020">
    <property type="term" value="C:membrane"/>
    <property type="evidence" value="ECO:0007669"/>
    <property type="project" value="UniProtKB-SubCell"/>
</dbReference>
<evidence type="ECO:0000256" key="4">
    <source>
        <dbReference type="ARBA" id="ARBA00023136"/>
    </source>
</evidence>
<dbReference type="Proteomes" id="UP000018951">
    <property type="component" value="Unassembled WGS sequence"/>
</dbReference>
<dbReference type="PIRSF" id="PIRSF003299">
    <property type="entry name" value="VirB8_PtlE"/>
    <property type="match status" value="1"/>
</dbReference>
<feature type="domain" description="Bacterial virulence protein VirB8" evidence="6">
    <location>
        <begin position="16"/>
        <end position="223"/>
    </location>
</feature>
<reference evidence="7 8" key="1">
    <citation type="journal article" date="2013" name="PLoS ONE">
        <title>Bacterial endosymbiosis in a chordate host: long-term co-evolution and conservation of secondary metabolism.</title>
        <authorList>
            <person name="Kwan J.C."/>
            <person name="Schmidt E.W."/>
        </authorList>
    </citation>
    <scope>NUCLEOTIDE SEQUENCE [LARGE SCALE GENOMIC DNA]</scope>
    <source>
        <strain evidence="8">L6</strain>
    </source>
</reference>
<dbReference type="InterPro" id="IPR032710">
    <property type="entry name" value="NTF2-like_dom_sf"/>
</dbReference>
<dbReference type="EMBL" id="AXCJ01000001">
    <property type="protein sequence ID" value="ETO91952.1"/>
    <property type="molecule type" value="Genomic_DNA"/>
</dbReference>
<keyword evidence="8" id="KW-1185">Reference proteome</keyword>
<gene>
    <name evidence="7" type="primary">virB8-1</name>
    <name evidence="7" type="ORF">P857_1133</name>
</gene>
<dbReference type="Gene3D" id="3.10.450.230">
    <property type="entry name" value="VirB8 protein"/>
    <property type="match status" value="1"/>
</dbReference>
<comment type="subcellular location">
    <subcellularLocation>
        <location evidence="1">Membrane</location>
        <topology evidence="1">Single-pass membrane protein</topology>
    </subcellularLocation>
</comment>
<dbReference type="SUPFAM" id="SSF54427">
    <property type="entry name" value="NTF2-like"/>
    <property type="match status" value="1"/>
</dbReference>
<evidence type="ECO:0000256" key="5">
    <source>
        <dbReference type="SAM" id="Phobius"/>
    </source>
</evidence>
<evidence type="ECO:0000256" key="2">
    <source>
        <dbReference type="ARBA" id="ARBA00022692"/>
    </source>
</evidence>
<name>W2V2Q4_9RICK</name>
<evidence type="ECO:0000256" key="3">
    <source>
        <dbReference type="ARBA" id="ARBA00022989"/>
    </source>
</evidence>